<dbReference type="Proteomes" id="UP001595683">
    <property type="component" value="Unassembled WGS sequence"/>
</dbReference>
<evidence type="ECO:0000313" key="3">
    <source>
        <dbReference type="Proteomes" id="UP001595683"/>
    </source>
</evidence>
<proteinExistence type="predicted"/>
<dbReference type="EMBL" id="JBHRYE010000030">
    <property type="protein sequence ID" value="MFC3673008.1"/>
    <property type="molecule type" value="Genomic_DNA"/>
</dbReference>
<evidence type="ECO:0000259" key="1">
    <source>
        <dbReference type="Pfam" id="PF12708"/>
    </source>
</evidence>
<dbReference type="Gene3D" id="2.160.20.10">
    <property type="entry name" value="Single-stranded right-handed beta-helix, Pectin lyase-like"/>
    <property type="match status" value="1"/>
</dbReference>
<reference evidence="3" key="1">
    <citation type="journal article" date="2019" name="Int. J. Syst. Evol. Microbiol.">
        <title>The Global Catalogue of Microorganisms (GCM) 10K type strain sequencing project: providing services to taxonomists for standard genome sequencing and annotation.</title>
        <authorList>
            <consortium name="The Broad Institute Genomics Platform"/>
            <consortium name="The Broad Institute Genome Sequencing Center for Infectious Disease"/>
            <person name="Wu L."/>
            <person name="Ma J."/>
        </authorList>
    </citation>
    <scope>NUCLEOTIDE SEQUENCE [LARGE SCALE GENOMIC DNA]</scope>
    <source>
        <strain evidence="3">KCTC 42224</strain>
    </source>
</reference>
<evidence type="ECO:0000313" key="2">
    <source>
        <dbReference type="EMBL" id="MFC3673008.1"/>
    </source>
</evidence>
<dbReference type="RefSeq" id="WP_191325093.1">
    <property type="nucleotide sequence ID" value="NZ_BMZP01000014.1"/>
</dbReference>
<dbReference type="InterPro" id="IPR011050">
    <property type="entry name" value="Pectin_lyase_fold/virulence"/>
</dbReference>
<dbReference type="SUPFAM" id="SSF51126">
    <property type="entry name" value="Pectin lyase-like"/>
    <property type="match status" value="1"/>
</dbReference>
<accession>A0ABV7V6F3</accession>
<sequence length="708" mass="74872">MAVSTTNAYDGPFSANGVTQSFPFTFTAQSAGDVAVLLDNQPITTGYSVELYEGGGGTVTFAVAPGPGNLVVWLDPDFTQTTAFENGSAWLAAPVNLANDRAALRDQALSRDLKRCMRIPLGENAGTLPAAAKRKGKYFAFSPIDGTAVLADAVSTDALLRADIASTDTNKGATLVGMPGGGTLQDVIVPLTTRSALASRSNRATMAYLLETGRQGYFYWSSTNLATAVAADPAQAFYVPPSTDGTGASGAWVRAATQPGVANITWFGAKGTGADDTAALQAAFQWLNAAQGRTLHVPVGTFAFSTDLRVLQYGARIQGVGGGLCRLMGTSNARIILGQAVVGPADANGLISKLGTKVQDCTLTGLSIQPASNHAGECVLLDYADNTLIELCTIGPFGNDGSAVTIGVKTNWVQWVYIDKNQINVNGACIWLRRPTTQIENEDHFHITRNQLYNGKVPPANGFTPANVVIEGDPSCGYAIWEFELRGNHIGKFMSGSNAATTMTGGLRLVGTDTSGDFRAFHSATIRDNFFEYVNYPIDFKRGLSGAYDTSSIDFSGNTVLSATLVLNGTSTNKNSASLEANYYLQCTTLVDGFRCFFNGYNRWSSVQTLSVQPLSSHRFAHKQATGGSVPGVYMEARGTATATAGTTYLDITHNLSATPTDCNAMPTSSGWTPGFWISNIGPTTFRVNFTDPGASKTFRWTASVADA</sequence>
<dbReference type="InterPro" id="IPR024535">
    <property type="entry name" value="RHGA/B-epi-like_pectate_lyase"/>
</dbReference>
<comment type="caution">
    <text evidence="2">The sequence shown here is derived from an EMBL/GenBank/DDBJ whole genome shotgun (WGS) entry which is preliminary data.</text>
</comment>
<gene>
    <name evidence="2" type="ORF">ACFOOT_16440</name>
</gene>
<name>A0ABV7V6F3_9SPHN</name>
<dbReference type="GO" id="GO:0016787">
    <property type="term" value="F:hydrolase activity"/>
    <property type="evidence" value="ECO:0007669"/>
    <property type="project" value="UniProtKB-KW"/>
</dbReference>
<dbReference type="Pfam" id="PF12708">
    <property type="entry name" value="Pect-lyase_RHGA_epim"/>
    <property type="match status" value="1"/>
</dbReference>
<organism evidence="2 3">
    <name type="scientific">Novosphingobium pokkalii</name>
    <dbReference type="NCBI Taxonomy" id="1770194"/>
    <lineage>
        <taxon>Bacteria</taxon>
        <taxon>Pseudomonadati</taxon>
        <taxon>Pseudomonadota</taxon>
        <taxon>Alphaproteobacteria</taxon>
        <taxon>Sphingomonadales</taxon>
        <taxon>Sphingomonadaceae</taxon>
        <taxon>Novosphingobium</taxon>
    </lineage>
</organism>
<keyword evidence="3" id="KW-1185">Reference proteome</keyword>
<dbReference type="InterPro" id="IPR012334">
    <property type="entry name" value="Pectin_lyas_fold"/>
</dbReference>
<feature type="domain" description="Rhamnogalacturonase A/B/Epimerase-like pectate lyase" evidence="1">
    <location>
        <begin position="262"/>
        <end position="342"/>
    </location>
</feature>
<protein>
    <submittedName>
        <fullName evidence="2">Glycosyl hydrolase family 28-related protein</fullName>
    </submittedName>
</protein>
<keyword evidence="2" id="KW-0378">Hydrolase</keyword>